<protein>
    <submittedName>
        <fullName evidence="11">PTS fructose transporter subunit IIC</fullName>
    </submittedName>
</protein>
<keyword evidence="6 9" id="KW-0812">Transmembrane</keyword>
<evidence type="ECO:0000256" key="4">
    <source>
        <dbReference type="ARBA" id="ARBA00022597"/>
    </source>
</evidence>
<dbReference type="GO" id="GO:0090563">
    <property type="term" value="F:protein-phosphocysteine-sugar phosphotransferase activity"/>
    <property type="evidence" value="ECO:0007669"/>
    <property type="project" value="TreeGrafter"/>
</dbReference>
<evidence type="ECO:0000256" key="9">
    <source>
        <dbReference type="SAM" id="Phobius"/>
    </source>
</evidence>
<sequence length="354" mass="37263">MKNLQIKKHLLTGISFMLPLVVAAGLCIAIGQIIPRFGIETKISEVLVNLGVYGMNLLVPVFCASIAYSIADKPGIAPGLVLGYLANEIKAGFLGGILFGFVVGFVVLWLKKNIKVPKSMEGLVPVMLLPLLSIIICGLGAYFIVGVPIVALQNFLLDFLVNLDGKGKFLTGAILGGMVGFDFGGPVNKTASIFVDGLLLNGIYGPEAVKVMVAMVPPLGLGLSVLLTKNKYTKAEIEGAKVAFPMGLCMITEGVIPIAARDPIRVIAASTISGMIAGGLSMLWNVGSSIPSGGVFIIPFVQNPLGFIAALIIGSCVMAAILSITKKVPTPEEEEGELIMEEDMNLDDFEIESL</sequence>
<dbReference type="GO" id="GO:0009401">
    <property type="term" value="P:phosphoenolpyruvate-dependent sugar phosphotransferase system"/>
    <property type="evidence" value="ECO:0007669"/>
    <property type="project" value="UniProtKB-KW"/>
</dbReference>
<accession>A0A9E2NYB3</accession>
<feature type="transmembrane region" description="Helical" evidence="9">
    <location>
        <begin position="46"/>
        <end position="71"/>
    </location>
</feature>
<evidence type="ECO:0000256" key="2">
    <source>
        <dbReference type="ARBA" id="ARBA00022448"/>
    </source>
</evidence>
<dbReference type="AlphaFoldDB" id="A0A9E2NYB3"/>
<keyword evidence="7 9" id="KW-1133">Transmembrane helix</keyword>
<evidence type="ECO:0000256" key="6">
    <source>
        <dbReference type="ARBA" id="ARBA00022692"/>
    </source>
</evidence>
<feature type="transmembrane region" description="Helical" evidence="9">
    <location>
        <begin position="266"/>
        <end position="284"/>
    </location>
</feature>
<dbReference type="EMBL" id="JAHLFN010000081">
    <property type="protein sequence ID" value="MBU3843177.1"/>
    <property type="molecule type" value="Genomic_DNA"/>
</dbReference>
<feature type="transmembrane region" description="Helical" evidence="9">
    <location>
        <begin position="304"/>
        <end position="324"/>
    </location>
</feature>
<dbReference type="GO" id="GO:0005351">
    <property type="term" value="F:carbohydrate:proton symporter activity"/>
    <property type="evidence" value="ECO:0007669"/>
    <property type="project" value="InterPro"/>
</dbReference>
<feature type="domain" description="PTS EIIC type-2" evidence="10">
    <location>
        <begin position="6"/>
        <end position="335"/>
    </location>
</feature>
<dbReference type="InterPro" id="IPR013014">
    <property type="entry name" value="PTS_EIIC_2"/>
</dbReference>
<keyword evidence="5" id="KW-0598">Phosphotransferase system</keyword>
<feature type="transmembrane region" description="Helical" evidence="9">
    <location>
        <begin position="12"/>
        <end position="34"/>
    </location>
</feature>
<feature type="transmembrane region" description="Helical" evidence="9">
    <location>
        <begin position="122"/>
        <end position="151"/>
    </location>
</feature>
<proteinExistence type="predicted"/>
<dbReference type="InterPro" id="IPR050864">
    <property type="entry name" value="Bacterial_PTS_Sugar_Transport"/>
</dbReference>
<feature type="transmembrane region" description="Helical" evidence="9">
    <location>
        <begin position="208"/>
        <end position="227"/>
    </location>
</feature>
<organism evidence="11 12">
    <name type="scientific">Candidatus Fusobacterium pullicola</name>
    <dbReference type="NCBI Taxonomy" id="2838601"/>
    <lineage>
        <taxon>Bacteria</taxon>
        <taxon>Fusobacteriati</taxon>
        <taxon>Fusobacteriota</taxon>
        <taxon>Fusobacteriia</taxon>
        <taxon>Fusobacteriales</taxon>
        <taxon>Fusobacteriaceae</taxon>
        <taxon>Fusobacterium</taxon>
    </lineage>
</organism>
<keyword evidence="3" id="KW-1003">Cell membrane</keyword>
<evidence type="ECO:0000256" key="5">
    <source>
        <dbReference type="ARBA" id="ARBA00022683"/>
    </source>
</evidence>
<evidence type="ECO:0000256" key="1">
    <source>
        <dbReference type="ARBA" id="ARBA00004429"/>
    </source>
</evidence>
<evidence type="ECO:0000259" key="10">
    <source>
        <dbReference type="PROSITE" id="PS51104"/>
    </source>
</evidence>
<keyword evidence="2" id="KW-0813">Transport</keyword>
<dbReference type="PROSITE" id="PS51104">
    <property type="entry name" value="PTS_EIIC_TYPE_2"/>
    <property type="match status" value="1"/>
</dbReference>
<comment type="caution">
    <text evidence="11">The sequence shown here is derived from an EMBL/GenBank/DDBJ whole genome shotgun (WGS) entry which is preliminary data.</text>
</comment>
<evidence type="ECO:0000313" key="12">
    <source>
        <dbReference type="Proteomes" id="UP000724657"/>
    </source>
</evidence>
<evidence type="ECO:0000313" key="11">
    <source>
        <dbReference type="EMBL" id="MBU3843177.1"/>
    </source>
</evidence>
<feature type="transmembrane region" description="Helical" evidence="9">
    <location>
        <begin position="91"/>
        <end position="110"/>
    </location>
</feature>
<name>A0A9E2NYB3_9FUSO</name>
<comment type="subcellular location">
    <subcellularLocation>
        <location evidence="1">Cell inner membrane</location>
        <topology evidence="1">Multi-pass membrane protein</topology>
    </subcellularLocation>
</comment>
<keyword evidence="4" id="KW-0762">Sugar transport</keyword>
<keyword evidence="8 9" id="KW-0472">Membrane</keyword>
<reference evidence="11" key="1">
    <citation type="journal article" date="2021" name="PeerJ">
        <title>Extensive microbial diversity within the chicken gut microbiome revealed by metagenomics and culture.</title>
        <authorList>
            <person name="Gilroy R."/>
            <person name="Ravi A."/>
            <person name="Getino M."/>
            <person name="Pursley I."/>
            <person name="Horton D.L."/>
            <person name="Alikhan N.F."/>
            <person name="Baker D."/>
            <person name="Gharbi K."/>
            <person name="Hall N."/>
            <person name="Watson M."/>
            <person name="Adriaenssens E.M."/>
            <person name="Foster-Nyarko E."/>
            <person name="Jarju S."/>
            <person name="Secka A."/>
            <person name="Antonio M."/>
            <person name="Oren A."/>
            <person name="Chaudhuri R.R."/>
            <person name="La Ragione R."/>
            <person name="Hildebrand F."/>
            <person name="Pallen M.J."/>
        </authorList>
    </citation>
    <scope>NUCLEOTIDE SEQUENCE</scope>
    <source>
        <strain evidence="11">A6-441</strain>
    </source>
</reference>
<dbReference type="GO" id="GO:0008982">
    <property type="term" value="F:protein-N(PI)-phosphohistidine-sugar phosphotransferase activity"/>
    <property type="evidence" value="ECO:0007669"/>
    <property type="project" value="InterPro"/>
</dbReference>
<dbReference type="InterPro" id="IPR006327">
    <property type="entry name" value="PTS_IIC_fruc"/>
</dbReference>
<evidence type="ECO:0000256" key="7">
    <source>
        <dbReference type="ARBA" id="ARBA00022989"/>
    </source>
</evidence>
<dbReference type="NCBIfam" id="TIGR01427">
    <property type="entry name" value="PTS_IIC_fructo"/>
    <property type="match status" value="1"/>
</dbReference>
<dbReference type="InterPro" id="IPR003352">
    <property type="entry name" value="PTS_EIIC"/>
</dbReference>
<dbReference type="GO" id="GO:0005886">
    <property type="term" value="C:plasma membrane"/>
    <property type="evidence" value="ECO:0007669"/>
    <property type="project" value="UniProtKB-SubCell"/>
</dbReference>
<reference evidence="11" key="2">
    <citation type="submission" date="2021-04" db="EMBL/GenBank/DDBJ databases">
        <authorList>
            <person name="Gilroy R."/>
        </authorList>
    </citation>
    <scope>NUCLEOTIDE SEQUENCE</scope>
    <source>
        <strain evidence="11">A6-441</strain>
    </source>
</reference>
<evidence type="ECO:0000256" key="3">
    <source>
        <dbReference type="ARBA" id="ARBA00022475"/>
    </source>
</evidence>
<gene>
    <name evidence="11" type="ORF">IAA47_09405</name>
</gene>
<dbReference type="Proteomes" id="UP000724657">
    <property type="component" value="Unassembled WGS sequence"/>
</dbReference>
<evidence type="ECO:0000256" key="8">
    <source>
        <dbReference type="ARBA" id="ARBA00023136"/>
    </source>
</evidence>
<dbReference type="PANTHER" id="PTHR30505:SF0">
    <property type="entry name" value="FRUCTOSE-LIKE PTS SYSTEM EIIBC COMPONENT-RELATED"/>
    <property type="match status" value="1"/>
</dbReference>
<dbReference type="Pfam" id="PF02378">
    <property type="entry name" value="PTS_EIIC"/>
    <property type="match status" value="1"/>
</dbReference>
<dbReference type="PANTHER" id="PTHR30505">
    <property type="entry name" value="FRUCTOSE-LIKE PERMEASE"/>
    <property type="match status" value="1"/>
</dbReference>